<evidence type="ECO:0000259" key="8">
    <source>
        <dbReference type="PROSITE" id="PS50011"/>
    </source>
</evidence>
<keyword evidence="4 6" id="KW-0067">ATP-binding</keyword>
<evidence type="ECO:0000256" key="3">
    <source>
        <dbReference type="ARBA" id="ARBA00022777"/>
    </source>
</evidence>
<dbReference type="PROSITE" id="PS00107">
    <property type="entry name" value="PROTEIN_KINASE_ATP"/>
    <property type="match status" value="1"/>
</dbReference>
<reference evidence="9" key="1">
    <citation type="submission" date="2023-10" db="EMBL/GenBank/DDBJ databases">
        <title>Genome assembly of Pristionchus species.</title>
        <authorList>
            <person name="Yoshida K."/>
            <person name="Sommer R.J."/>
        </authorList>
    </citation>
    <scope>NUCLEOTIDE SEQUENCE</scope>
    <source>
        <strain evidence="9">RS0144</strain>
    </source>
</reference>
<comment type="caution">
    <text evidence="9">The sequence shown here is derived from an EMBL/GenBank/DDBJ whole genome shotgun (WGS) entry which is preliminary data.</text>
</comment>
<dbReference type="SUPFAM" id="SSF56112">
    <property type="entry name" value="Protein kinase-like (PK-like)"/>
    <property type="match status" value="1"/>
</dbReference>
<dbReference type="Pfam" id="PF00069">
    <property type="entry name" value="Pkinase"/>
    <property type="match status" value="1"/>
</dbReference>
<proteinExistence type="inferred from homology"/>
<keyword evidence="3" id="KW-0418">Kinase</keyword>
<keyword evidence="1" id="KW-0808">Transferase</keyword>
<evidence type="ECO:0000256" key="5">
    <source>
        <dbReference type="ARBA" id="ARBA00037982"/>
    </source>
</evidence>
<gene>
    <name evidence="9" type="ORF">PENTCL1PPCAC_8473</name>
</gene>
<keyword evidence="2 6" id="KW-0547">Nucleotide-binding</keyword>
<dbReference type="PANTHER" id="PTHR11042">
    <property type="entry name" value="EUKARYOTIC TRANSLATION INITIATION FACTOR 2-ALPHA KINASE EIF2-ALPHA KINASE -RELATED"/>
    <property type="match status" value="1"/>
</dbReference>
<accession>A0AAV5ST27</accession>
<evidence type="ECO:0000256" key="7">
    <source>
        <dbReference type="SAM" id="MobiDB-lite"/>
    </source>
</evidence>
<dbReference type="Proteomes" id="UP001432027">
    <property type="component" value="Unassembled WGS sequence"/>
</dbReference>
<dbReference type="InterPro" id="IPR000719">
    <property type="entry name" value="Prot_kinase_dom"/>
</dbReference>
<dbReference type="FunFam" id="1.10.510.10:FF:001020">
    <property type="entry name" value="Transmembrane ion channel"/>
    <property type="match status" value="1"/>
</dbReference>
<dbReference type="PROSITE" id="PS00108">
    <property type="entry name" value="PROTEIN_KINASE_ST"/>
    <property type="match status" value="1"/>
</dbReference>
<feature type="binding site" evidence="6">
    <location>
        <position position="478"/>
    </location>
    <ligand>
        <name>ATP</name>
        <dbReference type="ChEBI" id="CHEBI:30616"/>
    </ligand>
</feature>
<dbReference type="GO" id="GO:0004694">
    <property type="term" value="F:eukaryotic translation initiation factor 2alpha kinase activity"/>
    <property type="evidence" value="ECO:0007669"/>
    <property type="project" value="TreeGrafter"/>
</dbReference>
<feature type="region of interest" description="Disordered" evidence="7">
    <location>
        <begin position="381"/>
        <end position="436"/>
    </location>
</feature>
<dbReference type="GO" id="GO:0005737">
    <property type="term" value="C:cytoplasm"/>
    <property type="evidence" value="ECO:0007669"/>
    <property type="project" value="TreeGrafter"/>
</dbReference>
<dbReference type="PANTHER" id="PTHR11042:SF91">
    <property type="entry name" value="EUKARYOTIC TRANSLATION INITIATION FACTOR 2-ALPHA KINASE"/>
    <property type="match status" value="1"/>
</dbReference>
<dbReference type="InterPro" id="IPR017441">
    <property type="entry name" value="Protein_kinase_ATP_BS"/>
</dbReference>
<evidence type="ECO:0000256" key="1">
    <source>
        <dbReference type="ARBA" id="ARBA00022679"/>
    </source>
</evidence>
<organism evidence="9 10">
    <name type="scientific">Pristionchus entomophagus</name>
    <dbReference type="NCBI Taxonomy" id="358040"/>
    <lineage>
        <taxon>Eukaryota</taxon>
        <taxon>Metazoa</taxon>
        <taxon>Ecdysozoa</taxon>
        <taxon>Nematoda</taxon>
        <taxon>Chromadorea</taxon>
        <taxon>Rhabditida</taxon>
        <taxon>Rhabditina</taxon>
        <taxon>Diplogasteromorpha</taxon>
        <taxon>Diplogasteroidea</taxon>
        <taxon>Neodiplogasteridae</taxon>
        <taxon>Pristionchus</taxon>
    </lineage>
</organism>
<dbReference type="SMART" id="SM00220">
    <property type="entry name" value="S_TKc"/>
    <property type="match status" value="1"/>
</dbReference>
<dbReference type="AlphaFoldDB" id="A0AAV5ST27"/>
<dbReference type="Gene3D" id="3.30.200.20">
    <property type="entry name" value="Phosphorylase Kinase, domain 1"/>
    <property type="match status" value="1"/>
</dbReference>
<feature type="domain" description="Protein kinase" evidence="8">
    <location>
        <begin position="449"/>
        <end position="734"/>
    </location>
</feature>
<feature type="compositionally biased region" description="Polar residues" evidence="7">
    <location>
        <begin position="404"/>
        <end position="436"/>
    </location>
</feature>
<evidence type="ECO:0000256" key="4">
    <source>
        <dbReference type="ARBA" id="ARBA00022840"/>
    </source>
</evidence>
<dbReference type="InterPro" id="IPR011009">
    <property type="entry name" value="Kinase-like_dom_sf"/>
</dbReference>
<evidence type="ECO:0000313" key="10">
    <source>
        <dbReference type="Proteomes" id="UP001432027"/>
    </source>
</evidence>
<name>A0AAV5ST27_9BILA</name>
<dbReference type="GO" id="GO:0005634">
    <property type="term" value="C:nucleus"/>
    <property type="evidence" value="ECO:0007669"/>
    <property type="project" value="TreeGrafter"/>
</dbReference>
<dbReference type="FunFam" id="3.30.200.20:FF:000706">
    <property type="entry name" value="Protein kinase"/>
    <property type="match status" value="1"/>
</dbReference>
<sequence length="735" mass="84662">MQISVCLQYDRITNSNSIVLICYLRDSRRDSKKKCLILRPLIIYRVVSRVFSELNPRQMLNQPSVDPHSNTVRTSHSVQNQNQPDSLIGLIGVVEKKLDIRIDYYKLMNGASLFFKYQNECMPEIYIGRYIGNVDLSAIGQGMFVAGEYDNVMYFYSITPLRYSQKELTFYSCKHDGPDSLIFHKVGKRLIQGDVNLAVQQPYFLNYDGCYIESFTGERIELQQRIDGTQIFFCRRDSIFIVIGEESCQVPSAVEMNNLVMVSLPVAVPPPHSIYVEDYPLTYMICGNQLLTIHENLEITVNDLVGLDTFMTKISGKSNGKLLINVHDNMPYRSHFHMMLSFKLNEADPISSTTVSEPWSQYQTVEPILATSTGTDPISIDYDSEPIISSSGQKQPPARVPELSGSSRQTDTIGTLIPTQNTNCPTTSNASHSTQPCDSVFQSEFRKKFKIIRILGQGGFGIVFEATNIFEGWNYAVKRISVQSSEENMRKALREVNALKRLDHQGIVRYNQSWIEEPPADWQMKVDKQYREKFPTMPLDCHSDQTKFIYIQMQLCNYSLREWLTENQLHTSRPIQRMKYWFKQMVSAVAYIHMKQIIHRDLKPENVLFFEEEGFEGVLKICDLGIATERKNDQSNTVFTRTSAGTKYYMSPEQSRGYEVYGSKTDVFTLGLILTEMCHVLTDRQRCRIFDNFRQGRQTDIIDDFPTTKFVALLTEVEQEKRPTSQQMLEHEYLS</sequence>
<dbReference type="GO" id="GO:0005524">
    <property type="term" value="F:ATP binding"/>
    <property type="evidence" value="ECO:0007669"/>
    <property type="project" value="UniProtKB-UniRule"/>
</dbReference>
<protein>
    <recommendedName>
        <fullName evidence="8">Protein kinase domain-containing protein</fullName>
    </recommendedName>
</protein>
<dbReference type="EMBL" id="BTSX01000002">
    <property type="protein sequence ID" value="GMS86298.1"/>
    <property type="molecule type" value="Genomic_DNA"/>
</dbReference>
<dbReference type="InterPro" id="IPR008271">
    <property type="entry name" value="Ser/Thr_kinase_AS"/>
</dbReference>
<dbReference type="Gene3D" id="1.10.510.10">
    <property type="entry name" value="Transferase(Phosphotransferase) domain 1"/>
    <property type="match status" value="1"/>
</dbReference>
<evidence type="ECO:0000256" key="6">
    <source>
        <dbReference type="PROSITE-ProRule" id="PRU10141"/>
    </source>
</evidence>
<comment type="similarity">
    <text evidence="5">Belongs to the protein kinase superfamily. Ser/Thr protein kinase family. GCN2 subfamily.</text>
</comment>
<keyword evidence="10" id="KW-1185">Reference proteome</keyword>
<evidence type="ECO:0000313" key="9">
    <source>
        <dbReference type="EMBL" id="GMS86298.1"/>
    </source>
</evidence>
<dbReference type="InterPro" id="IPR050339">
    <property type="entry name" value="CC_SR_Kinase"/>
</dbReference>
<dbReference type="PROSITE" id="PS50011">
    <property type="entry name" value="PROTEIN_KINASE_DOM"/>
    <property type="match status" value="1"/>
</dbReference>
<evidence type="ECO:0000256" key="2">
    <source>
        <dbReference type="ARBA" id="ARBA00022741"/>
    </source>
</evidence>